<name>A0A6L2NW64_TANCI</name>
<protein>
    <recommendedName>
        <fullName evidence="2">Integrase, catalytic region, zinc finger, CCHC-type, peptidase aspartic, catalytic</fullName>
    </recommendedName>
</protein>
<gene>
    <name evidence="1" type="ORF">Tci_061240</name>
</gene>
<comment type="caution">
    <text evidence="1">The sequence shown here is derived from an EMBL/GenBank/DDBJ whole genome shotgun (WGS) entry which is preliminary data.</text>
</comment>
<sequence>MDSMNLISQKNTLAEYMILSGADNRPPMLDKDLYDSWKSKMELYVQNRENGRMILESVEHGPLIWPTKKYAELSATEKIQADCDLKETNIILQGLPFDIYLLVNHHRVAKDLQDRIQLLMQVHQDAYPQPEYVPQIKYTISIVNQQTHLAEFPQIDSGLAVHVFKKEDDPIDAINKMMSFMLAIVSSSFPTTNNQLRNYLNPRQQETIHNGRVTLQPVQGRQGSFAASTSRTRTSILGTSRNNSGQQRVVKCFNFQGEDLRVAECAVTQTVITHNVAYQADDLDAYDSDCDDFSTAKADTNSFTQQDAMILSVFEQLSHQKAQQIRPMLYDDSVIAKETNVISITDSEETLMLEEESQSKMLLKQSDPMVLEKKVNVKPINYAKLNQLSKDFGKRLVPRRELSDEQALHPITNQSAS</sequence>
<evidence type="ECO:0000313" key="1">
    <source>
        <dbReference type="EMBL" id="GEU89262.1"/>
    </source>
</evidence>
<organism evidence="1">
    <name type="scientific">Tanacetum cinerariifolium</name>
    <name type="common">Dalmatian daisy</name>
    <name type="synonym">Chrysanthemum cinerariifolium</name>
    <dbReference type="NCBI Taxonomy" id="118510"/>
    <lineage>
        <taxon>Eukaryota</taxon>
        <taxon>Viridiplantae</taxon>
        <taxon>Streptophyta</taxon>
        <taxon>Embryophyta</taxon>
        <taxon>Tracheophyta</taxon>
        <taxon>Spermatophyta</taxon>
        <taxon>Magnoliopsida</taxon>
        <taxon>eudicotyledons</taxon>
        <taxon>Gunneridae</taxon>
        <taxon>Pentapetalae</taxon>
        <taxon>asterids</taxon>
        <taxon>campanulids</taxon>
        <taxon>Asterales</taxon>
        <taxon>Asteraceae</taxon>
        <taxon>Asteroideae</taxon>
        <taxon>Anthemideae</taxon>
        <taxon>Anthemidinae</taxon>
        <taxon>Tanacetum</taxon>
    </lineage>
</organism>
<dbReference type="EMBL" id="BKCJ010009925">
    <property type="protein sequence ID" value="GEU89262.1"/>
    <property type="molecule type" value="Genomic_DNA"/>
</dbReference>
<reference evidence="1" key="1">
    <citation type="journal article" date="2019" name="Sci. Rep.">
        <title>Draft genome of Tanacetum cinerariifolium, the natural source of mosquito coil.</title>
        <authorList>
            <person name="Yamashiro T."/>
            <person name="Shiraishi A."/>
            <person name="Satake H."/>
            <person name="Nakayama K."/>
        </authorList>
    </citation>
    <scope>NUCLEOTIDE SEQUENCE</scope>
</reference>
<evidence type="ECO:0008006" key="2">
    <source>
        <dbReference type="Google" id="ProtNLM"/>
    </source>
</evidence>
<accession>A0A6L2NW64</accession>
<dbReference type="AlphaFoldDB" id="A0A6L2NW64"/>
<proteinExistence type="predicted"/>